<dbReference type="Pfam" id="PF17836">
    <property type="entry name" value="PglD_N"/>
    <property type="match status" value="1"/>
</dbReference>
<dbReference type="RefSeq" id="WP_345705165.1">
    <property type="nucleotide sequence ID" value="NZ_BAABKV010000001.1"/>
</dbReference>
<gene>
    <name evidence="2" type="ORF">ACFQMG_15075</name>
</gene>
<protein>
    <submittedName>
        <fullName evidence="2">NeuD/PglB/VioB family sugar acetyltransferase</fullName>
    </submittedName>
</protein>
<dbReference type="PANTHER" id="PTHR43300">
    <property type="entry name" value="ACETYLTRANSFERASE"/>
    <property type="match status" value="1"/>
</dbReference>
<dbReference type="Gene3D" id="3.40.50.20">
    <property type="match status" value="1"/>
</dbReference>
<evidence type="ECO:0000313" key="3">
    <source>
        <dbReference type="Proteomes" id="UP001596435"/>
    </source>
</evidence>
<sequence>MTAPQFWIAGAGGVGREALDTALAAGVPVTGFLDDRARGTTVRGLPVRAPEDLPAGARYLVGIADPAVRQRLAALLDAAGGEPAVLVHPRALIAPETELAPGCLVMGGAYVSSSVRLGRHSQVHYNATVGHDAVLGERVTVYPGGNVSGSVRLADGATVGSNAVVLQGRSVGPGAFVGAAAVVTRDVAAGAVVVGSPARPLGGPAAARP</sequence>
<dbReference type="InterPro" id="IPR020019">
    <property type="entry name" value="AcTrfase_PglD-like"/>
</dbReference>
<evidence type="ECO:0000313" key="2">
    <source>
        <dbReference type="EMBL" id="MFC7180879.1"/>
    </source>
</evidence>
<keyword evidence="3" id="KW-1185">Reference proteome</keyword>
<dbReference type="SUPFAM" id="SSF51161">
    <property type="entry name" value="Trimeric LpxA-like enzymes"/>
    <property type="match status" value="1"/>
</dbReference>
<evidence type="ECO:0000259" key="1">
    <source>
        <dbReference type="Pfam" id="PF17836"/>
    </source>
</evidence>
<comment type="caution">
    <text evidence="2">The sequence shown here is derived from an EMBL/GenBank/DDBJ whole genome shotgun (WGS) entry which is preliminary data.</text>
</comment>
<dbReference type="EMBL" id="JBHTAJ010000024">
    <property type="protein sequence ID" value="MFC7180879.1"/>
    <property type="molecule type" value="Genomic_DNA"/>
</dbReference>
<dbReference type="CDD" id="cd03360">
    <property type="entry name" value="LbH_AT_putative"/>
    <property type="match status" value="1"/>
</dbReference>
<dbReference type="Gene3D" id="2.160.10.10">
    <property type="entry name" value="Hexapeptide repeat proteins"/>
    <property type="match status" value="1"/>
</dbReference>
<name>A0ABW2FUD8_9ACTN</name>
<dbReference type="PANTHER" id="PTHR43300:SF7">
    <property type="entry name" value="UDP-N-ACETYLBACILLOSAMINE N-ACETYLTRANSFERASE"/>
    <property type="match status" value="1"/>
</dbReference>
<dbReference type="NCBIfam" id="TIGR03570">
    <property type="entry name" value="NeuD_NnaD"/>
    <property type="match status" value="1"/>
</dbReference>
<dbReference type="InterPro" id="IPR041561">
    <property type="entry name" value="PglD_N"/>
</dbReference>
<accession>A0ABW2FUD8</accession>
<dbReference type="InterPro" id="IPR050179">
    <property type="entry name" value="Trans_hexapeptide_repeat"/>
</dbReference>
<dbReference type="InterPro" id="IPR011004">
    <property type="entry name" value="Trimer_LpxA-like_sf"/>
</dbReference>
<proteinExistence type="predicted"/>
<feature type="domain" description="PglD N-terminal" evidence="1">
    <location>
        <begin position="7"/>
        <end position="73"/>
    </location>
</feature>
<dbReference type="Proteomes" id="UP001596435">
    <property type="component" value="Unassembled WGS sequence"/>
</dbReference>
<reference evidence="3" key="1">
    <citation type="journal article" date="2019" name="Int. J. Syst. Evol. Microbiol.">
        <title>The Global Catalogue of Microorganisms (GCM) 10K type strain sequencing project: providing services to taxonomists for standard genome sequencing and annotation.</title>
        <authorList>
            <consortium name="The Broad Institute Genomics Platform"/>
            <consortium name="The Broad Institute Genome Sequencing Center for Infectious Disease"/>
            <person name="Wu L."/>
            <person name="Ma J."/>
        </authorList>
    </citation>
    <scope>NUCLEOTIDE SEQUENCE [LARGE SCALE GENOMIC DNA]</scope>
    <source>
        <strain evidence="3">CGMCC 1.12859</strain>
    </source>
</reference>
<organism evidence="2 3">
    <name type="scientific">Kitasatospora paranensis</name>
    <dbReference type="NCBI Taxonomy" id="258053"/>
    <lineage>
        <taxon>Bacteria</taxon>
        <taxon>Bacillati</taxon>
        <taxon>Actinomycetota</taxon>
        <taxon>Actinomycetes</taxon>
        <taxon>Kitasatosporales</taxon>
        <taxon>Streptomycetaceae</taxon>
        <taxon>Kitasatospora</taxon>
    </lineage>
</organism>